<protein>
    <submittedName>
        <fullName evidence="1">Uncharacterized protein</fullName>
    </submittedName>
</protein>
<comment type="caution">
    <text evidence="1">The sequence shown here is derived from an EMBL/GenBank/DDBJ whole genome shotgun (WGS) entry which is preliminary data.</text>
</comment>
<sequence length="65" mass="7333">MLRAFWLWDSQTFGHHLKAKAEIERELQSPKATAHVQLLNTYSCVAGASFVFPEGKEVKSTEKLA</sequence>
<evidence type="ECO:0000313" key="2">
    <source>
        <dbReference type="Proteomes" id="UP000250321"/>
    </source>
</evidence>
<gene>
    <name evidence="1" type="ORF">Pyn_35111</name>
</gene>
<evidence type="ECO:0000313" key="1">
    <source>
        <dbReference type="EMBL" id="PQQ19785.1"/>
    </source>
</evidence>
<accession>A0A314ZIR1</accession>
<dbReference type="AlphaFoldDB" id="A0A314ZIR1"/>
<dbReference type="EMBL" id="PJQY01000056">
    <property type="protein sequence ID" value="PQQ19785.1"/>
    <property type="molecule type" value="Genomic_DNA"/>
</dbReference>
<dbReference type="Proteomes" id="UP000250321">
    <property type="component" value="Unassembled WGS sequence"/>
</dbReference>
<organism evidence="1 2">
    <name type="scientific">Prunus yedoensis var. nudiflora</name>
    <dbReference type="NCBI Taxonomy" id="2094558"/>
    <lineage>
        <taxon>Eukaryota</taxon>
        <taxon>Viridiplantae</taxon>
        <taxon>Streptophyta</taxon>
        <taxon>Embryophyta</taxon>
        <taxon>Tracheophyta</taxon>
        <taxon>Spermatophyta</taxon>
        <taxon>Magnoliopsida</taxon>
        <taxon>eudicotyledons</taxon>
        <taxon>Gunneridae</taxon>
        <taxon>Pentapetalae</taxon>
        <taxon>rosids</taxon>
        <taxon>fabids</taxon>
        <taxon>Rosales</taxon>
        <taxon>Rosaceae</taxon>
        <taxon>Amygdaloideae</taxon>
        <taxon>Amygdaleae</taxon>
        <taxon>Prunus</taxon>
    </lineage>
</organism>
<proteinExistence type="predicted"/>
<reference evidence="1 2" key="1">
    <citation type="submission" date="2018-02" db="EMBL/GenBank/DDBJ databases">
        <title>Draft genome of wild Prunus yedoensis var. nudiflora.</title>
        <authorList>
            <person name="Baek S."/>
            <person name="Kim J.-H."/>
            <person name="Choi K."/>
            <person name="Kim G.-B."/>
            <person name="Cho A."/>
            <person name="Jang H."/>
            <person name="Shin C.-H."/>
            <person name="Yu H.-J."/>
            <person name="Mun J.-H."/>
        </authorList>
    </citation>
    <scope>NUCLEOTIDE SEQUENCE [LARGE SCALE GENOMIC DNA]</scope>
    <source>
        <strain evidence="2">cv. Jeju island</strain>
        <tissue evidence="1">Leaf</tissue>
    </source>
</reference>
<name>A0A314ZIR1_PRUYE</name>
<keyword evidence="2" id="KW-1185">Reference proteome</keyword>